<evidence type="ECO:0000313" key="2">
    <source>
        <dbReference type="Proteomes" id="UP000199021"/>
    </source>
</evidence>
<name>A0A1H9NTQ9_9BACT</name>
<dbReference type="EMBL" id="FOFB01000039">
    <property type="protein sequence ID" value="SER39281.1"/>
    <property type="molecule type" value="Genomic_DNA"/>
</dbReference>
<dbReference type="Proteomes" id="UP000199021">
    <property type="component" value="Unassembled WGS sequence"/>
</dbReference>
<dbReference type="InParanoid" id="A0A1H9NTQ9"/>
<keyword evidence="2" id="KW-1185">Reference proteome</keyword>
<protein>
    <submittedName>
        <fullName evidence="1">Protein involved in gliding motility GldC</fullName>
    </submittedName>
</protein>
<accession>A0A1H9NTQ9</accession>
<dbReference type="OrthoDB" id="893422at2"/>
<gene>
    <name evidence="1" type="ORF">SAMN05444359_13939</name>
</gene>
<reference evidence="2" key="1">
    <citation type="submission" date="2016-10" db="EMBL/GenBank/DDBJ databases">
        <authorList>
            <person name="Varghese N."/>
            <person name="Submissions S."/>
        </authorList>
    </citation>
    <scope>NUCLEOTIDE SEQUENCE [LARGE SCALE GENOMIC DNA]</scope>
    <source>
        <strain evidence="2">DSM 24740</strain>
    </source>
</reference>
<organism evidence="1 2">
    <name type="scientific">Neolewinella agarilytica</name>
    <dbReference type="NCBI Taxonomy" id="478744"/>
    <lineage>
        <taxon>Bacteria</taxon>
        <taxon>Pseudomonadati</taxon>
        <taxon>Bacteroidota</taxon>
        <taxon>Saprospiria</taxon>
        <taxon>Saprospirales</taxon>
        <taxon>Lewinellaceae</taxon>
        <taxon>Neolewinella</taxon>
    </lineage>
</organism>
<dbReference type="InterPro" id="IPR019854">
    <property type="entry name" value="Motility-assoc_prot_GldC"/>
</dbReference>
<dbReference type="Pfam" id="PF19937">
    <property type="entry name" value="GldC-like"/>
    <property type="match status" value="1"/>
</dbReference>
<dbReference type="RefSeq" id="WP_090173250.1">
    <property type="nucleotide sequence ID" value="NZ_FOFB01000039.1"/>
</dbReference>
<sequence length="119" mass="13478">MAKPIVKKRSTITVNVGLDADKMPTELLWNASDKPGPAEACKGMFLALFNEQSKETMKIDLWTKEMQVVEMDRFMYQTLRGLADTYFRATGNKELANQMQQFVFYFGQATGAIPKEGEV</sequence>
<dbReference type="STRING" id="478744.SAMN05444359_13939"/>
<dbReference type="AlphaFoldDB" id="A0A1H9NTQ9"/>
<evidence type="ECO:0000313" key="1">
    <source>
        <dbReference type="EMBL" id="SER39281.1"/>
    </source>
</evidence>
<proteinExistence type="predicted"/>